<evidence type="ECO:0000313" key="3">
    <source>
        <dbReference type="Proteomes" id="UP000253529"/>
    </source>
</evidence>
<dbReference type="OrthoDB" id="7586150at2"/>
<name>A0A366FSV9_9HYPH</name>
<gene>
    <name evidence="2" type="ORF">DFR50_102200</name>
</gene>
<protein>
    <submittedName>
        <fullName evidence="2">Uncharacterized protein</fullName>
    </submittedName>
</protein>
<sequence length="80" mass="8830">MTGAVVVAVWIGVPAALFLIWLLFRSGGYKRRPLDAPPGRDWTFTGERFVDPGSGEGVEVWFCARTGERAYVRARTDEAA</sequence>
<organism evidence="2 3">
    <name type="scientific">Roseiarcus fermentans</name>
    <dbReference type="NCBI Taxonomy" id="1473586"/>
    <lineage>
        <taxon>Bacteria</taxon>
        <taxon>Pseudomonadati</taxon>
        <taxon>Pseudomonadota</taxon>
        <taxon>Alphaproteobacteria</taxon>
        <taxon>Hyphomicrobiales</taxon>
        <taxon>Roseiarcaceae</taxon>
        <taxon>Roseiarcus</taxon>
    </lineage>
</organism>
<dbReference type="EMBL" id="QNRK01000002">
    <property type="protein sequence ID" value="RBP17708.1"/>
    <property type="molecule type" value="Genomic_DNA"/>
</dbReference>
<evidence type="ECO:0000256" key="1">
    <source>
        <dbReference type="SAM" id="Phobius"/>
    </source>
</evidence>
<accession>A0A366FSV9</accession>
<keyword evidence="3" id="KW-1185">Reference proteome</keyword>
<feature type="transmembrane region" description="Helical" evidence="1">
    <location>
        <begin position="6"/>
        <end position="24"/>
    </location>
</feature>
<reference evidence="2 3" key="1">
    <citation type="submission" date="2018-06" db="EMBL/GenBank/DDBJ databases">
        <title>Genomic Encyclopedia of Type Strains, Phase IV (KMG-IV): sequencing the most valuable type-strain genomes for metagenomic binning, comparative biology and taxonomic classification.</title>
        <authorList>
            <person name="Goeker M."/>
        </authorList>
    </citation>
    <scope>NUCLEOTIDE SEQUENCE [LARGE SCALE GENOMIC DNA]</scope>
    <source>
        <strain evidence="2 3">DSM 24875</strain>
    </source>
</reference>
<keyword evidence="1" id="KW-1133">Transmembrane helix</keyword>
<comment type="caution">
    <text evidence="2">The sequence shown here is derived from an EMBL/GenBank/DDBJ whole genome shotgun (WGS) entry which is preliminary data.</text>
</comment>
<dbReference type="AlphaFoldDB" id="A0A366FSV9"/>
<proteinExistence type="predicted"/>
<keyword evidence="1" id="KW-0472">Membrane</keyword>
<dbReference type="RefSeq" id="WP_113887658.1">
    <property type="nucleotide sequence ID" value="NZ_QNRK01000002.1"/>
</dbReference>
<evidence type="ECO:0000313" key="2">
    <source>
        <dbReference type="EMBL" id="RBP17708.1"/>
    </source>
</evidence>
<dbReference type="Proteomes" id="UP000253529">
    <property type="component" value="Unassembled WGS sequence"/>
</dbReference>
<keyword evidence="1" id="KW-0812">Transmembrane</keyword>